<dbReference type="EMBL" id="VAJM01000016">
    <property type="protein sequence ID" value="TLM88660.1"/>
    <property type="molecule type" value="Genomic_DNA"/>
</dbReference>
<sequence>MTTYERTQVVKILADPKGEARMIMFIADGPKPLICRPVSEIYVESPATEPETYAPDEVRPALLQEYVLKTPREIVRERTFRALDDFRKQIPSDRLFESFQRVIALFRQDERPGPEAQKLVAAVVDRANRSRLPWSAIMTGLLLDPQVPQVVYETLVVLFYRVISEWNVRASA</sequence>
<keyword evidence="2" id="KW-1185">Reference proteome</keyword>
<dbReference type="RefSeq" id="WP_138081399.1">
    <property type="nucleotide sequence ID" value="NZ_VAJM01000016.1"/>
</dbReference>
<name>A0A5R8WIT4_9BACT</name>
<dbReference type="AlphaFoldDB" id="A0A5R8WIT4"/>
<evidence type="ECO:0000313" key="1">
    <source>
        <dbReference type="EMBL" id="TLM88660.1"/>
    </source>
</evidence>
<gene>
    <name evidence="1" type="ORF">FDY95_22760</name>
</gene>
<protein>
    <submittedName>
        <fullName evidence="1">Uncharacterized protein</fullName>
    </submittedName>
</protein>
<comment type="caution">
    <text evidence="1">The sequence shown here is derived from an EMBL/GenBank/DDBJ whole genome shotgun (WGS) entry which is preliminary data.</text>
</comment>
<accession>A0A5R8WIT4</accession>
<organism evidence="1 2">
    <name type="scientific">Hymenobacter jeollabukensis</name>
    <dbReference type="NCBI Taxonomy" id="2025313"/>
    <lineage>
        <taxon>Bacteria</taxon>
        <taxon>Pseudomonadati</taxon>
        <taxon>Bacteroidota</taxon>
        <taxon>Cytophagia</taxon>
        <taxon>Cytophagales</taxon>
        <taxon>Hymenobacteraceae</taxon>
        <taxon>Hymenobacter</taxon>
    </lineage>
</organism>
<dbReference type="Proteomes" id="UP000305517">
    <property type="component" value="Unassembled WGS sequence"/>
</dbReference>
<reference evidence="1 2" key="1">
    <citation type="submission" date="2019-05" db="EMBL/GenBank/DDBJ databases">
        <title>Hymenobacter edaphi sp. nov., isolated from abandoned arsenic-contaminated farmland soil.</title>
        <authorList>
            <person name="Nie L."/>
        </authorList>
    </citation>
    <scope>NUCLEOTIDE SEQUENCE [LARGE SCALE GENOMIC DNA]</scope>
    <source>
        <strain evidence="1 2">1-3-3-8</strain>
    </source>
</reference>
<evidence type="ECO:0000313" key="2">
    <source>
        <dbReference type="Proteomes" id="UP000305517"/>
    </source>
</evidence>
<proteinExistence type="predicted"/>